<keyword evidence="2" id="KW-1185">Reference proteome</keyword>
<reference evidence="1" key="1">
    <citation type="submission" date="2025-08" db="UniProtKB">
        <authorList>
            <consortium name="Ensembl"/>
        </authorList>
    </citation>
    <scope>IDENTIFICATION</scope>
</reference>
<reference evidence="1" key="2">
    <citation type="submission" date="2025-09" db="UniProtKB">
        <authorList>
            <consortium name="Ensembl"/>
        </authorList>
    </citation>
    <scope>IDENTIFICATION</scope>
</reference>
<evidence type="ECO:0000313" key="2">
    <source>
        <dbReference type="Proteomes" id="UP000694416"/>
    </source>
</evidence>
<accession>A0A8C9I1Q3</accession>
<protein>
    <submittedName>
        <fullName evidence="1">Uncharacterized protein</fullName>
    </submittedName>
</protein>
<sequence length="77" mass="9023">MKYSKNTFSRSVNRFLKLMKYSLKQGKLNYLRKEENGQLKRVSGSIGSLMDIVDMLFEGRGRMQREKEVKILCISSQ</sequence>
<dbReference type="AlphaFoldDB" id="A0A8C9I1Q3"/>
<evidence type="ECO:0000313" key="1">
    <source>
        <dbReference type="Ensembl" id="ENSPTEP00000027820.1"/>
    </source>
</evidence>
<proteinExistence type="predicted"/>
<dbReference type="Proteomes" id="UP000694416">
    <property type="component" value="Unplaced"/>
</dbReference>
<organism evidence="1 2">
    <name type="scientific">Piliocolobus tephrosceles</name>
    <name type="common">Ugandan red Colobus</name>
    <dbReference type="NCBI Taxonomy" id="591936"/>
    <lineage>
        <taxon>Eukaryota</taxon>
        <taxon>Metazoa</taxon>
        <taxon>Chordata</taxon>
        <taxon>Craniata</taxon>
        <taxon>Vertebrata</taxon>
        <taxon>Euteleostomi</taxon>
        <taxon>Mammalia</taxon>
        <taxon>Eutheria</taxon>
        <taxon>Euarchontoglires</taxon>
        <taxon>Primates</taxon>
        <taxon>Haplorrhini</taxon>
        <taxon>Catarrhini</taxon>
        <taxon>Cercopithecidae</taxon>
        <taxon>Colobinae</taxon>
        <taxon>Piliocolobus</taxon>
    </lineage>
</organism>
<name>A0A8C9I1Q3_9PRIM</name>
<dbReference type="Ensembl" id="ENSPTET00000038942.1">
    <property type="protein sequence ID" value="ENSPTEP00000027820.1"/>
    <property type="gene ID" value="ENSPTEG00000027615.1"/>
</dbReference>